<sequence length="268" mass="30800">MNMNQIQLTQSQFYIYSPNGGFVATYTIQNEKINISFGNQNLSLAYIFDHPNLKIYNAILTENNEVYLIVDGFSETEALAILFLSETACARDIVGHGLTDFKVIDGQAYLLYHEEGLFHENSDNALNGYSGHVLLKWNPAENKMEQVLPDGFLELIVDANSFCADEKGNLYIFYYGDFEEESGKFCLKYQMQTKQGEFYPVSEYYDASFYQNNHLFAWDGKGIAKFNEHLERLDYSLIDTEGYTGVSAAYHEMVFMKRDSCHVYRQLA</sequence>
<dbReference type="eggNOG" id="ENOG5033V7J">
    <property type="taxonomic scope" value="Bacteria"/>
</dbReference>
<evidence type="ECO:0000313" key="1">
    <source>
        <dbReference type="EMBL" id="KGL42852.1"/>
    </source>
</evidence>
<protein>
    <submittedName>
        <fullName evidence="1">Uncharacterized protein</fullName>
    </submittedName>
</protein>
<dbReference type="GeneID" id="58716789"/>
<dbReference type="RefSeq" id="WP_036084751.1">
    <property type="nucleotide sequence ID" value="NZ_CBCSHQ010000001.1"/>
</dbReference>
<reference evidence="1 2" key="1">
    <citation type="submission" date="2014-05" db="EMBL/GenBank/DDBJ databases">
        <title>Novel Listeriaceae from food processing environments.</title>
        <authorList>
            <person name="den Bakker H.C."/>
        </authorList>
    </citation>
    <scope>NUCLEOTIDE SEQUENCE [LARGE SCALE GENOMIC DNA]</scope>
    <source>
        <strain evidence="1 2">FSL A5-0281</strain>
    </source>
</reference>
<dbReference type="AlphaFoldDB" id="A0A099WCW2"/>
<name>A0A099WCW2_9LIST</name>
<comment type="caution">
    <text evidence="1">The sequence shown here is derived from an EMBL/GenBank/DDBJ whole genome shotgun (WGS) entry which is preliminary data.</text>
</comment>
<dbReference type="STRING" id="1552123.EP57_05180"/>
<dbReference type="EMBL" id="JNFA01000011">
    <property type="protein sequence ID" value="KGL42852.1"/>
    <property type="molecule type" value="Genomic_DNA"/>
</dbReference>
<dbReference type="Proteomes" id="UP000029844">
    <property type="component" value="Unassembled WGS sequence"/>
</dbReference>
<proteinExistence type="predicted"/>
<accession>A0A099WCW2</accession>
<evidence type="ECO:0000313" key="2">
    <source>
        <dbReference type="Proteomes" id="UP000029844"/>
    </source>
</evidence>
<keyword evidence="2" id="KW-1185">Reference proteome</keyword>
<dbReference type="OrthoDB" id="2360285at2"/>
<gene>
    <name evidence="1" type="ORF">EP57_05180</name>
</gene>
<organism evidence="1 2">
    <name type="scientific">Listeria booriae</name>
    <dbReference type="NCBI Taxonomy" id="1552123"/>
    <lineage>
        <taxon>Bacteria</taxon>
        <taxon>Bacillati</taxon>
        <taxon>Bacillota</taxon>
        <taxon>Bacilli</taxon>
        <taxon>Bacillales</taxon>
        <taxon>Listeriaceae</taxon>
        <taxon>Listeria</taxon>
    </lineage>
</organism>